<protein>
    <submittedName>
        <fullName evidence="2">Uncharacterized protein</fullName>
    </submittedName>
</protein>
<feature type="region of interest" description="Disordered" evidence="1">
    <location>
        <begin position="322"/>
        <end position="350"/>
    </location>
</feature>
<name>A0A7C8I9Z6_9PLEO</name>
<evidence type="ECO:0000256" key="1">
    <source>
        <dbReference type="SAM" id="MobiDB-lite"/>
    </source>
</evidence>
<dbReference type="Proteomes" id="UP000481861">
    <property type="component" value="Unassembled WGS sequence"/>
</dbReference>
<evidence type="ECO:0000313" key="3">
    <source>
        <dbReference type="Proteomes" id="UP000481861"/>
    </source>
</evidence>
<comment type="caution">
    <text evidence="2">The sequence shown here is derived from an EMBL/GenBank/DDBJ whole genome shotgun (WGS) entry which is preliminary data.</text>
</comment>
<gene>
    <name evidence="2" type="ORF">BDV95DRAFT_592459</name>
</gene>
<proteinExistence type="predicted"/>
<dbReference type="AlphaFoldDB" id="A0A7C8I9Z6"/>
<accession>A0A7C8I9Z6</accession>
<evidence type="ECO:0000313" key="2">
    <source>
        <dbReference type="EMBL" id="KAF2874369.1"/>
    </source>
</evidence>
<dbReference type="EMBL" id="JAADJZ010000006">
    <property type="protein sequence ID" value="KAF2874369.1"/>
    <property type="molecule type" value="Genomic_DNA"/>
</dbReference>
<feature type="compositionally biased region" description="Polar residues" evidence="1">
    <location>
        <begin position="34"/>
        <end position="46"/>
    </location>
</feature>
<feature type="region of interest" description="Disordered" evidence="1">
    <location>
        <begin position="1"/>
        <end position="65"/>
    </location>
</feature>
<keyword evidence="3" id="KW-1185">Reference proteome</keyword>
<organism evidence="2 3">
    <name type="scientific">Massariosphaeria phaeospora</name>
    <dbReference type="NCBI Taxonomy" id="100035"/>
    <lineage>
        <taxon>Eukaryota</taxon>
        <taxon>Fungi</taxon>
        <taxon>Dikarya</taxon>
        <taxon>Ascomycota</taxon>
        <taxon>Pezizomycotina</taxon>
        <taxon>Dothideomycetes</taxon>
        <taxon>Pleosporomycetidae</taxon>
        <taxon>Pleosporales</taxon>
        <taxon>Pleosporales incertae sedis</taxon>
        <taxon>Massariosphaeria</taxon>
    </lineage>
</organism>
<reference evidence="2 3" key="1">
    <citation type="submission" date="2020-01" db="EMBL/GenBank/DDBJ databases">
        <authorList>
            <consortium name="DOE Joint Genome Institute"/>
            <person name="Haridas S."/>
            <person name="Albert R."/>
            <person name="Binder M."/>
            <person name="Bloem J."/>
            <person name="Labutti K."/>
            <person name="Salamov A."/>
            <person name="Andreopoulos B."/>
            <person name="Baker S.E."/>
            <person name="Barry K."/>
            <person name="Bills G."/>
            <person name="Bluhm B.H."/>
            <person name="Cannon C."/>
            <person name="Castanera R."/>
            <person name="Culley D.E."/>
            <person name="Daum C."/>
            <person name="Ezra D."/>
            <person name="Gonzalez J.B."/>
            <person name="Henrissat B."/>
            <person name="Kuo A."/>
            <person name="Liang C."/>
            <person name="Lipzen A."/>
            <person name="Lutzoni F."/>
            <person name="Magnuson J."/>
            <person name="Mondo S."/>
            <person name="Nolan M."/>
            <person name="Ohm R."/>
            <person name="Pangilinan J."/>
            <person name="Park H.-J.H."/>
            <person name="Ramirez L."/>
            <person name="Alfaro M."/>
            <person name="Sun H."/>
            <person name="Tritt A."/>
            <person name="Yoshinaga Y."/>
            <person name="Zwiers L.-H.L."/>
            <person name="Turgeon B.G."/>
            <person name="Goodwin S.B."/>
            <person name="Spatafora J.W."/>
            <person name="Crous P.W."/>
            <person name="Grigoriev I.V."/>
        </authorList>
    </citation>
    <scope>NUCLEOTIDE SEQUENCE [LARGE SCALE GENOMIC DNA]</scope>
    <source>
        <strain evidence="2 3">CBS 611.86</strain>
    </source>
</reference>
<sequence>MAGKRKRKDQTSAPAAKKTKRNKNGTIEKAAPDSTKNNQPISSRETPSGKAAKNDDAPAAKTKLTHQEEEELWIQLYYSLLLTAALRKPISKPEGPEICLYFNSYFQGFVRPDENQNIVHERRKRKYREFEVECDTIVPKLKARLQTKLKGKAEDEVYKPVISPDMLAEFAHIKKELEIPTEIDTPEAHERLHAFLEQSVDESETELKKWYEHAQEKLIGREPMPMDDSGNITERRWLWASQLKQRVWTPEGLMSSYRGTSYQMVEREDGAAHGQALLNMATLPSPIDSDDEQEKQKHEEHLKLVTLADKARKNVLEKAVKEYDEVQEASHEAEEDYEKQAEQDNETRDG</sequence>
<feature type="region of interest" description="Disordered" evidence="1">
    <location>
        <begin position="282"/>
        <end position="302"/>
    </location>
</feature>